<dbReference type="OrthoDB" id="2020831at2759"/>
<dbReference type="Gene3D" id="3.30.70.330">
    <property type="match status" value="2"/>
</dbReference>
<reference evidence="6" key="1">
    <citation type="journal article" date="2015" name="Nat. Genet.">
        <title>The genome and transcriptome of the zoonotic hookworm Ancylostoma ceylanicum identify infection-specific gene families.</title>
        <authorList>
            <person name="Schwarz E.M."/>
            <person name="Hu Y."/>
            <person name="Antoshechkin I."/>
            <person name="Miller M.M."/>
            <person name="Sternberg P.W."/>
            <person name="Aroian R.V."/>
        </authorList>
    </citation>
    <scope>NUCLEOTIDE SEQUENCE</scope>
    <source>
        <strain evidence="6">HY135</strain>
    </source>
</reference>
<dbReference type="InterPro" id="IPR035979">
    <property type="entry name" value="RBD_domain_sf"/>
</dbReference>
<sequence length="343" mass="36951">MILDIHGTAKLICLVVLIIKRTPEGSSKGFGFVQMSTVEEQDKVLATANHMLDGRRCDVRIPDQRHGDAHGNTPSGSRVVVPPKTLVNKVFVGRLSEKIEEETLRTFFDKEAKQIVDSASVTDVFIPRPFRGFAFITFTHSEVADRLCKANNFVIDGTSVSVTLAVPREDPHQSASAYFNDFGFPYGYAKGGAGFGGAGMPNNSPFPGRDVFGYSPPPGVYGRPPYDGWVPPAAALQGTPRSSRNGPAHEQPCVRNRYHPSISKEAAFPGPVPPQGPSPVAPPLAYVFPQRDGLAGQAASNQIASGLDALNLNQKNPELLNAAWNAFFSTLNNGGASPQPRKW</sequence>
<evidence type="ECO:0000313" key="6">
    <source>
        <dbReference type="Proteomes" id="UP000024635"/>
    </source>
</evidence>
<dbReference type="AlphaFoldDB" id="A0A016UVP8"/>
<keyword evidence="3" id="KW-0694">RNA-binding</keyword>
<evidence type="ECO:0000256" key="2">
    <source>
        <dbReference type="ARBA" id="ARBA00023242"/>
    </source>
</evidence>
<dbReference type="PANTHER" id="PTHR48033:SF9">
    <property type="entry name" value="TAR DNA-BINDING PROTEIN 43"/>
    <property type="match status" value="1"/>
</dbReference>
<dbReference type="SMART" id="SM00360">
    <property type="entry name" value="RRM"/>
    <property type="match status" value="2"/>
</dbReference>
<dbReference type="EMBL" id="JARK01001362">
    <property type="protein sequence ID" value="EYC18872.1"/>
    <property type="molecule type" value="Genomic_DNA"/>
</dbReference>
<dbReference type="InterPro" id="IPR000504">
    <property type="entry name" value="RRM_dom"/>
</dbReference>
<gene>
    <name evidence="5" type="primary">Acey_s0026.g1419</name>
    <name evidence="5" type="synonym">Acey-tdp-1</name>
    <name evidence="5" type="ORF">Y032_0026g1419</name>
</gene>
<dbReference type="GO" id="GO:0003723">
    <property type="term" value="F:RNA binding"/>
    <property type="evidence" value="ECO:0007669"/>
    <property type="project" value="UniProtKB-UniRule"/>
</dbReference>
<keyword evidence="6" id="KW-1185">Reference proteome</keyword>
<organism evidence="5 6">
    <name type="scientific">Ancylostoma ceylanicum</name>
    <dbReference type="NCBI Taxonomy" id="53326"/>
    <lineage>
        <taxon>Eukaryota</taxon>
        <taxon>Metazoa</taxon>
        <taxon>Ecdysozoa</taxon>
        <taxon>Nematoda</taxon>
        <taxon>Chromadorea</taxon>
        <taxon>Rhabditida</taxon>
        <taxon>Rhabditina</taxon>
        <taxon>Rhabditomorpha</taxon>
        <taxon>Strongyloidea</taxon>
        <taxon>Ancylostomatidae</taxon>
        <taxon>Ancylostomatinae</taxon>
        <taxon>Ancylostoma</taxon>
    </lineage>
</organism>
<comment type="subcellular location">
    <subcellularLocation>
        <location evidence="1">Nucleus</location>
    </subcellularLocation>
</comment>
<evidence type="ECO:0000256" key="1">
    <source>
        <dbReference type="ARBA" id="ARBA00004123"/>
    </source>
</evidence>
<dbReference type="Pfam" id="PF00076">
    <property type="entry name" value="RRM_1"/>
    <property type="match status" value="1"/>
</dbReference>
<dbReference type="Proteomes" id="UP000024635">
    <property type="component" value="Unassembled WGS sequence"/>
</dbReference>
<evidence type="ECO:0000313" key="5">
    <source>
        <dbReference type="EMBL" id="EYC18872.1"/>
    </source>
</evidence>
<protein>
    <recommendedName>
        <fullName evidence="4">RRM domain-containing protein</fullName>
    </recommendedName>
</protein>
<comment type="caution">
    <text evidence="5">The sequence shown here is derived from an EMBL/GenBank/DDBJ whole genome shotgun (WGS) entry which is preliminary data.</text>
</comment>
<evidence type="ECO:0000256" key="3">
    <source>
        <dbReference type="PROSITE-ProRule" id="PRU00176"/>
    </source>
</evidence>
<proteinExistence type="predicted"/>
<dbReference type="PANTHER" id="PTHR48033">
    <property type="entry name" value="RNA-BINDING (RRM/RBD/RNP MOTIFS) FAMILY PROTEIN"/>
    <property type="match status" value="1"/>
</dbReference>
<accession>A0A016UVP8</accession>
<keyword evidence="2" id="KW-0539">Nucleus</keyword>
<dbReference type="GO" id="GO:0005654">
    <property type="term" value="C:nucleoplasm"/>
    <property type="evidence" value="ECO:0007669"/>
    <property type="project" value="TreeGrafter"/>
</dbReference>
<dbReference type="GO" id="GO:0010468">
    <property type="term" value="P:regulation of gene expression"/>
    <property type="evidence" value="ECO:0007669"/>
    <property type="project" value="TreeGrafter"/>
</dbReference>
<evidence type="ECO:0000259" key="4">
    <source>
        <dbReference type="PROSITE" id="PS50102"/>
    </source>
</evidence>
<dbReference type="InterPro" id="IPR012677">
    <property type="entry name" value="Nucleotide-bd_a/b_plait_sf"/>
</dbReference>
<dbReference type="SUPFAM" id="SSF54928">
    <property type="entry name" value="RNA-binding domain, RBD"/>
    <property type="match status" value="2"/>
</dbReference>
<dbReference type="PROSITE" id="PS50102">
    <property type="entry name" value="RRM"/>
    <property type="match status" value="1"/>
</dbReference>
<dbReference type="GO" id="GO:0000785">
    <property type="term" value="C:chromatin"/>
    <property type="evidence" value="ECO:0007669"/>
    <property type="project" value="TreeGrafter"/>
</dbReference>
<name>A0A016UVP8_9BILA</name>
<feature type="domain" description="RRM" evidence="4">
    <location>
        <begin position="88"/>
        <end position="167"/>
    </location>
</feature>